<evidence type="ECO:0000256" key="9">
    <source>
        <dbReference type="ARBA" id="ARBA00023163"/>
    </source>
</evidence>
<dbReference type="Gene3D" id="3.30.160.60">
    <property type="entry name" value="Classic Zinc Finger"/>
    <property type="match status" value="10"/>
</dbReference>
<feature type="domain" description="C2H2-type" evidence="13">
    <location>
        <begin position="780"/>
        <end position="808"/>
    </location>
</feature>
<feature type="domain" description="C2H2-type" evidence="13">
    <location>
        <begin position="376"/>
        <end position="405"/>
    </location>
</feature>
<evidence type="ECO:0000313" key="15">
    <source>
        <dbReference type="Proteomes" id="UP000318571"/>
    </source>
</evidence>
<dbReference type="GO" id="GO:0003677">
    <property type="term" value="F:DNA binding"/>
    <property type="evidence" value="ECO:0007669"/>
    <property type="project" value="UniProtKB-KW"/>
</dbReference>
<evidence type="ECO:0000256" key="4">
    <source>
        <dbReference type="ARBA" id="ARBA00022737"/>
    </source>
</evidence>
<dbReference type="PROSITE" id="PS00354">
    <property type="entry name" value="HMGI_Y"/>
    <property type="match status" value="1"/>
</dbReference>
<feature type="region of interest" description="Disordered" evidence="12">
    <location>
        <begin position="929"/>
        <end position="960"/>
    </location>
</feature>
<keyword evidence="15" id="KW-1185">Reference proteome</keyword>
<comment type="caution">
    <text evidence="14">The sequence shown here is derived from an EMBL/GenBank/DDBJ whole genome shotgun (WGS) entry which is preliminary data.</text>
</comment>
<evidence type="ECO:0000256" key="2">
    <source>
        <dbReference type="ARBA" id="ARBA00004123"/>
    </source>
</evidence>
<dbReference type="GO" id="GO:0008270">
    <property type="term" value="F:zinc ion binding"/>
    <property type="evidence" value="ECO:0007669"/>
    <property type="project" value="UniProtKB-KW"/>
</dbReference>
<feature type="domain" description="C2H2-type" evidence="13">
    <location>
        <begin position="837"/>
        <end position="865"/>
    </location>
</feature>
<evidence type="ECO:0000256" key="1">
    <source>
        <dbReference type="ARBA" id="ARBA00003767"/>
    </source>
</evidence>
<comment type="subcellular location">
    <subcellularLocation>
        <location evidence="2">Nucleus</location>
    </subcellularLocation>
</comment>
<reference evidence="14 15" key="1">
    <citation type="journal article" date="2018" name="Nat. Ecol. Evol.">
        <title>Genomic signatures of mitonuclear coevolution across populations of Tigriopus californicus.</title>
        <authorList>
            <person name="Barreto F.S."/>
            <person name="Watson E.T."/>
            <person name="Lima T.G."/>
            <person name="Willett C.S."/>
            <person name="Edmands S."/>
            <person name="Li W."/>
            <person name="Burton R.S."/>
        </authorList>
    </citation>
    <scope>NUCLEOTIDE SEQUENCE [LARGE SCALE GENOMIC DNA]</scope>
    <source>
        <strain evidence="14 15">San Diego</strain>
    </source>
</reference>
<evidence type="ECO:0000259" key="13">
    <source>
        <dbReference type="PROSITE" id="PS50157"/>
    </source>
</evidence>
<feature type="compositionally biased region" description="Basic and acidic residues" evidence="12">
    <location>
        <begin position="224"/>
        <end position="238"/>
    </location>
</feature>
<keyword evidence="8" id="KW-0238">DNA-binding</keyword>
<dbReference type="PROSITE" id="PS00028">
    <property type="entry name" value="ZINC_FINGER_C2H2_1"/>
    <property type="match status" value="10"/>
</dbReference>
<organism evidence="14 15">
    <name type="scientific">Tigriopus californicus</name>
    <name type="common">Marine copepod</name>
    <dbReference type="NCBI Taxonomy" id="6832"/>
    <lineage>
        <taxon>Eukaryota</taxon>
        <taxon>Metazoa</taxon>
        <taxon>Ecdysozoa</taxon>
        <taxon>Arthropoda</taxon>
        <taxon>Crustacea</taxon>
        <taxon>Multicrustacea</taxon>
        <taxon>Hexanauplia</taxon>
        <taxon>Copepoda</taxon>
        <taxon>Harpacticoida</taxon>
        <taxon>Harpacticidae</taxon>
        <taxon>Tigriopus</taxon>
    </lineage>
</organism>
<dbReference type="FunFam" id="3.30.160.60:FF:000710">
    <property type="entry name" value="Zinc finger protein 768"/>
    <property type="match status" value="1"/>
</dbReference>
<feature type="domain" description="C2H2-type" evidence="13">
    <location>
        <begin position="809"/>
        <end position="836"/>
    </location>
</feature>
<feature type="compositionally biased region" description="Basic residues" evidence="12">
    <location>
        <begin position="239"/>
        <end position="249"/>
    </location>
</feature>
<dbReference type="FunFam" id="3.30.160.60:FF:000097">
    <property type="entry name" value="Zinc finger protein"/>
    <property type="match status" value="1"/>
</dbReference>
<dbReference type="InterPro" id="IPR013087">
    <property type="entry name" value="Znf_C2H2_type"/>
</dbReference>
<evidence type="ECO:0000256" key="7">
    <source>
        <dbReference type="ARBA" id="ARBA00023015"/>
    </source>
</evidence>
<comment type="function">
    <text evidence="1">May be involved in transcriptional regulation.</text>
</comment>
<evidence type="ECO:0000256" key="6">
    <source>
        <dbReference type="ARBA" id="ARBA00022833"/>
    </source>
</evidence>
<dbReference type="OMA" id="NRELDIH"/>
<dbReference type="FunFam" id="3.30.160.60:FF:000624">
    <property type="entry name" value="zinc finger protein 697"/>
    <property type="match status" value="1"/>
</dbReference>
<dbReference type="SUPFAM" id="SSF57667">
    <property type="entry name" value="beta-beta-alpha zinc fingers"/>
    <property type="match status" value="6"/>
</dbReference>
<feature type="domain" description="C2H2-type" evidence="13">
    <location>
        <begin position="491"/>
        <end position="518"/>
    </location>
</feature>
<feature type="compositionally biased region" description="Basic residues" evidence="12">
    <location>
        <begin position="315"/>
        <end position="324"/>
    </location>
</feature>
<dbReference type="InterPro" id="IPR050331">
    <property type="entry name" value="Zinc_finger"/>
</dbReference>
<dbReference type="EMBL" id="VCGU01000458">
    <property type="protein sequence ID" value="TRY62915.1"/>
    <property type="molecule type" value="Genomic_DNA"/>
</dbReference>
<keyword evidence="4" id="KW-0677">Repeat</keyword>
<dbReference type="GO" id="GO:0048598">
    <property type="term" value="P:embryonic morphogenesis"/>
    <property type="evidence" value="ECO:0007669"/>
    <property type="project" value="UniProtKB-ARBA"/>
</dbReference>
<dbReference type="AlphaFoldDB" id="A0A553NBX8"/>
<sequence length="960" mass="108194">MATDTPTPPVDQSPCAFFDPEPSPSSSSEAMVSSEEAWALLSPVQAHLSRYHAPLVCLAGQSPAIFAHRPFLSLVHGAWFDQFLKDQAPVKVNIFALSAEEWVLQRLTFNRRILAEVRLDWQETWPSRLDAILAEWLDPTSDIRVCPGFAARHQPHLFEKLRKVDIPCMNIETFAQDTVYRARTCQYVIERAAHADRLQCPACFEFHAHLEAKYANLTNTGIEPESKLADDESSDPTRPKRGRGRPRKLAAHEAQSIDLELEEAQPKELTTSIKLEDREIHQELPHPSSLEPEDDSLALKDDPQNEDSESQGGVRLRRGKKRASSTRFKEQMAQIVKRKRGRPPTITDPVTCTDCGETFTVLKDFRLHCQEHANKLPCEFPDCSRRLKNNRELDIHMRKHRGEKPFACSECDKAYLSRQDLRTHMRSHTGVRPFPCQECPKRFARHQQLKIHMTVHTGEKAFLCPECGGAFGSDSTLIDHRKRKHFEIRDYKCEFCPKGFFTRQEKASHMRTHTGDKPFPCNKCGKTFSREHHLKRHMKGVHYGDKQKQYFYRKSETPTVQPPSLKENSGKGYSTMKMVEALEDNGTVLYCTDESGNTVILQHVTKGSDNEHYIVAEQSDNSVRDASTASREDSSVFIQKLSEEETKPNETGRVSTTALSGAAASSLLALSQVGRSKEGIKHGEENAAENSETELLHNTIFISEDSVVEIPGQEGSYIFVTTDEGDESSTRLIPVELPQHDSATSSSERPYHCAACGKDFGRLSALRIHKSSVHEKIKSYLCPECGAAFKSNSALIDHRKRVHLSVKPHHCSSCPKEFFSKKDFIEHVRTHTGEKPFQCQLCGKCFGRQNHVKRHVQSVHRGVKFEAKKKPTVMVESEIPTSNLHLPPLPTSSSKSLTSEEADAIEFGEVVEFINFKADVTQSLIPVSSVQSEGHSESKNVLEPSKQVTPSESCDLTFLQ</sequence>
<feature type="domain" description="C2H2-type" evidence="13">
    <location>
        <begin position="350"/>
        <end position="377"/>
    </location>
</feature>
<feature type="region of interest" description="Disordered" evidence="12">
    <location>
        <begin position="284"/>
        <end position="342"/>
    </location>
</feature>
<dbReference type="Proteomes" id="UP000318571">
    <property type="component" value="Chromosome 10"/>
</dbReference>
<keyword evidence="6" id="KW-0862">Zinc</keyword>
<feature type="domain" description="C2H2-type" evidence="13">
    <location>
        <begin position="462"/>
        <end position="490"/>
    </location>
</feature>
<feature type="domain" description="C2H2-type" evidence="13">
    <location>
        <begin position="406"/>
        <end position="433"/>
    </location>
</feature>
<dbReference type="STRING" id="6832.A0A553NBX8"/>
<evidence type="ECO:0000256" key="8">
    <source>
        <dbReference type="ARBA" id="ARBA00023125"/>
    </source>
</evidence>
<dbReference type="Pfam" id="PF00096">
    <property type="entry name" value="zf-C2H2"/>
    <property type="match status" value="4"/>
</dbReference>
<keyword evidence="9" id="KW-0804">Transcription</keyword>
<dbReference type="FunFam" id="3.30.160.60:FF:000100">
    <property type="entry name" value="Zinc finger 45-like"/>
    <property type="match status" value="1"/>
</dbReference>
<gene>
    <name evidence="14" type="ORF">TCAL_17360</name>
</gene>
<dbReference type="InterPro" id="IPR000637">
    <property type="entry name" value="HMGI/Y_DNA-bd_CS"/>
</dbReference>
<dbReference type="SMART" id="SM00355">
    <property type="entry name" value="ZnF_C2H2"/>
    <property type="match status" value="11"/>
</dbReference>
<feature type="compositionally biased region" description="Pro residues" evidence="12">
    <location>
        <begin position="1"/>
        <end position="11"/>
    </location>
</feature>
<keyword evidence="5 11" id="KW-0863">Zinc-finger</keyword>
<keyword evidence="10" id="KW-0539">Nucleus</keyword>
<protein>
    <recommendedName>
        <fullName evidence="13">C2H2-type domain-containing protein</fullName>
    </recommendedName>
</protein>
<dbReference type="PROSITE" id="PS50157">
    <property type="entry name" value="ZINC_FINGER_C2H2_2"/>
    <property type="match status" value="11"/>
</dbReference>
<feature type="region of interest" description="Disordered" evidence="12">
    <location>
        <begin position="223"/>
        <end position="265"/>
    </location>
</feature>
<evidence type="ECO:0000256" key="5">
    <source>
        <dbReference type="ARBA" id="ARBA00022771"/>
    </source>
</evidence>
<name>A0A553NBX8_TIGCA</name>
<dbReference type="PANTHER" id="PTHR16515:SF49">
    <property type="entry name" value="GASTRULA ZINC FINGER PROTEIN XLCGF49.1-LIKE-RELATED"/>
    <property type="match status" value="1"/>
</dbReference>
<evidence type="ECO:0000313" key="14">
    <source>
        <dbReference type="EMBL" id="TRY62915.1"/>
    </source>
</evidence>
<keyword evidence="3" id="KW-0479">Metal-binding</keyword>
<dbReference type="FunFam" id="3.30.160.60:FF:001465">
    <property type="entry name" value="Zinc finger protein 560"/>
    <property type="match status" value="1"/>
</dbReference>
<keyword evidence="7" id="KW-0805">Transcription regulation</keyword>
<feature type="domain" description="C2H2-type" evidence="13">
    <location>
        <begin position="751"/>
        <end position="779"/>
    </location>
</feature>
<feature type="region of interest" description="Disordered" evidence="12">
    <location>
        <begin position="1"/>
        <end position="29"/>
    </location>
</feature>
<accession>A0A553NBX8</accession>
<feature type="domain" description="C2H2-type" evidence="13">
    <location>
        <begin position="519"/>
        <end position="547"/>
    </location>
</feature>
<evidence type="ECO:0000256" key="11">
    <source>
        <dbReference type="PROSITE-ProRule" id="PRU00042"/>
    </source>
</evidence>
<feature type="domain" description="C2H2-type" evidence="13">
    <location>
        <begin position="434"/>
        <end position="461"/>
    </location>
</feature>
<dbReference type="Pfam" id="PF13912">
    <property type="entry name" value="zf-C2H2_6"/>
    <property type="match status" value="2"/>
</dbReference>
<dbReference type="InterPro" id="IPR036236">
    <property type="entry name" value="Znf_C2H2_sf"/>
</dbReference>
<feature type="compositionally biased region" description="Polar residues" evidence="12">
    <location>
        <begin position="946"/>
        <end position="960"/>
    </location>
</feature>
<evidence type="ECO:0000256" key="12">
    <source>
        <dbReference type="SAM" id="MobiDB-lite"/>
    </source>
</evidence>
<evidence type="ECO:0000256" key="10">
    <source>
        <dbReference type="ARBA" id="ARBA00023242"/>
    </source>
</evidence>
<dbReference type="GO" id="GO:0000122">
    <property type="term" value="P:negative regulation of transcription by RNA polymerase II"/>
    <property type="evidence" value="ECO:0007669"/>
    <property type="project" value="UniProtKB-ARBA"/>
</dbReference>
<dbReference type="GO" id="GO:0005634">
    <property type="term" value="C:nucleus"/>
    <property type="evidence" value="ECO:0007669"/>
    <property type="project" value="UniProtKB-SubCell"/>
</dbReference>
<evidence type="ECO:0000256" key="3">
    <source>
        <dbReference type="ARBA" id="ARBA00022723"/>
    </source>
</evidence>
<dbReference type="PANTHER" id="PTHR16515">
    <property type="entry name" value="PR DOMAIN ZINC FINGER PROTEIN"/>
    <property type="match status" value="1"/>
</dbReference>
<proteinExistence type="predicted"/>